<organism evidence="1 2">
    <name type="scientific">Glomus cerebriforme</name>
    <dbReference type="NCBI Taxonomy" id="658196"/>
    <lineage>
        <taxon>Eukaryota</taxon>
        <taxon>Fungi</taxon>
        <taxon>Fungi incertae sedis</taxon>
        <taxon>Mucoromycota</taxon>
        <taxon>Glomeromycotina</taxon>
        <taxon>Glomeromycetes</taxon>
        <taxon>Glomerales</taxon>
        <taxon>Glomeraceae</taxon>
        <taxon>Glomus</taxon>
    </lineage>
</organism>
<dbReference type="OrthoDB" id="2403728at2759"/>
<evidence type="ECO:0000313" key="2">
    <source>
        <dbReference type="Proteomes" id="UP000265703"/>
    </source>
</evidence>
<keyword evidence="2" id="KW-1185">Reference proteome</keyword>
<evidence type="ECO:0000313" key="1">
    <source>
        <dbReference type="EMBL" id="RIA87601.1"/>
    </source>
</evidence>
<reference evidence="1 2" key="1">
    <citation type="submission" date="2018-06" db="EMBL/GenBank/DDBJ databases">
        <title>Comparative genomics reveals the genomic features of Rhizophagus irregularis, R. cerebriforme, R. diaphanum and Gigaspora rosea, and their symbiotic lifestyle signature.</title>
        <authorList>
            <person name="Morin E."/>
            <person name="San Clemente H."/>
            <person name="Chen E.C.H."/>
            <person name="De La Providencia I."/>
            <person name="Hainaut M."/>
            <person name="Kuo A."/>
            <person name="Kohler A."/>
            <person name="Murat C."/>
            <person name="Tang N."/>
            <person name="Roy S."/>
            <person name="Loubradou J."/>
            <person name="Henrissat B."/>
            <person name="Grigoriev I.V."/>
            <person name="Corradi N."/>
            <person name="Roux C."/>
            <person name="Martin F.M."/>
        </authorList>
    </citation>
    <scope>NUCLEOTIDE SEQUENCE [LARGE SCALE GENOMIC DNA]</scope>
    <source>
        <strain evidence="1 2">DAOM 227022</strain>
    </source>
</reference>
<sequence length="85" mass="9802">MPHNANSLAIKNGIDLFDDINEEEVANLEEVNNHELEITNFIDLSTSLLNDNDKFHYQEVEESIINHGNLNFDIDELVDRFDSLN</sequence>
<dbReference type="Proteomes" id="UP000265703">
    <property type="component" value="Unassembled WGS sequence"/>
</dbReference>
<proteinExistence type="predicted"/>
<name>A0A397SXH5_9GLOM</name>
<accession>A0A397SXH5</accession>
<gene>
    <name evidence="1" type="ORF">C1645_827538</name>
</gene>
<dbReference type="AlphaFoldDB" id="A0A397SXH5"/>
<comment type="caution">
    <text evidence="1">The sequence shown here is derived from an EMBL/GenBank/DDBJ whole genome shotgun (WGS) entry which is preliminary data.</text>
</comment>
<protein>
    <submittedName>
        <fullName evidence="1">Uncharacterized protein</fullName>
    </submittedName>
</protein>
<dbReference type="EMBL" id="QKYT01000301">
    <property type="protein sequence ID" value="RIA87601.1"/>
    <property type="molecule type" value="Genomic_DNA"/>
</dbReference>